<dbReference type="Gene3D" id="3.40.50.1220">
    <property type="entry name" value="TPP-binding domain"/>
    <property type="match status" value="1"/>
</dbReference>
<reference evidence="6 8" key="2">
    <citation type="submission" date="2018-10" db="EMBL/GenBank/DDBJ databases">
        <title>Genomic Encyclopedia of Type Strains, Phase IV (KMG-IV): sequencing the most valuable type-strain genomes for metagenomic binning, comparative biology and taxonomic classification.</title>
        <authorList>
            <person name="Goeker M."/>
        </authorList>
    </citation>
    <scope>NUCLEOTIDE SEQUENCE [LARGE SCALE GENOMIC DNA]</scope>
    <source>
        <strain evidence="6 8">DSM 19791</strain>
    </source>
</reference>
<name>A0AAD1D2U3_SPHMI</name>
<dbReference type="SUPFAM" id="SSF52518">
    <property type="entry name" value="Thiamin diphosphate-binding fold (THDP-binding)"/>
    <property type="match status" value="2"/>
</dbReference>
<dbReference type="NCBIfam" id="NF005760">
    <property type="entry name" value="PRK07586.1"/>
    <property type="match status" value="1"/>
</dbReference>
<gene>
    <name evidence="6" type="ORF">DFR51_0023</name>
    <name evidence="5" type="ORF">SmB9_00370</name>
</gene>
<proteinExistence type="inferred from homology"/>
<dbReference type="EMBL" id="RBWX01000002">
    <property type="protein sequence ID" value="RKS94269.1"/>
    <property type="molecule type" value="Genomic_DNA"/>
</dbReference>
<evidence type="ECO:0000313" key="8">
    <source>
        <dbReference type="Proteomes" id="UP000276029"/>
    </source>
</evidence>
<keyword evidence="2" id="KW-0786">Thiamine pyrophosphate</keyword>
<dbReference type="Proteomes" id="UP000275727">
    <property type="component" value="Chromosome"/>
</dbReference>
<dbReference type="CDD" id="cd07035">
    <property type="entry name" value="TPP_PYR_POX_like"/>
    <property type="match status" value="1"/>
</dbReference>
<keyword evidence="8" id="KW-1185">Reference proteome</keyword>
<dbReference type="InterPro" id="IPR045229">
    <property type="entry name" value="TPP_enz"/>
</dbReference>
<dbReference type="InterPro" id="IPR012001">
    <property type="entry name" value="Thiamin_PyroP_enz_TPP-bd_dom"/>
</dbReference>
<comment type="similarity">
    <text evidence="1">Belongs to the TPP enzyme family.</text>
</comment>
<protein>
    <submittedName>
        <fullName evidence="6">Acetolactate synthase-1/2/3 large subunit</fullName>
    </submittedName>
</protein>
<evidence type="ECO:0000256" key="1">
    <source>
        <dbReference type="ARBA" id="ARBA00007812"/>
    </source>
</evidence>
<dbReference type="Gene3D" id="3.40.50.970">
    <property type="match status" value="2"/>
</dbReference>
<dbReference type="KEGG" id="smic:SmB9_00370"/>
<dbReference type="PANTHER" id="PTHR18968">
    <property type="entry name" value="THIAMINE PYROPHOSPHATE ENZYMES"/>
    <property type="match status" value="1"/>
</dbReference>
<dbReference type="AlphaFoldDB" id="A0AAD1D2U3"/>
<dbReference type="GO" id="GO:0050660">
    <property type="term" value="F:flavin adenine dinucleotide binding"/>
    <property type="evidence" value="ECO:0007669"/>
    <property type="project" value="TreeGrafter"/>
</dbReference>
<dbReference type="GO" id="GO:0030976">
    <property type="term" value="F:thiamine pyrophosphate binding"/>
    <property type="evidence" value="ECO:0007669"/>
    <property type="project" value="InterPro"/>
</dbReference>
<accession>A0AAD1D2U3</accession>
<dbReference type="PANTHER" id="PTHR18968:SF86">
    <property type="entry name" value="ACETOLACTATE SYNTHASE LARGE SUBUNIT ILVX-RELATED"/>
    <property type="match status" value="1"/>
</dbReference>
<evidence type="ECO:0000313" key="7">
    <source>
        <dbReference type="Proteomes" id="UP000275727"/>
    </source>
</evidence>
<dbReference type="EMBL" id="AP018711">
    <property type="protein sequence ID" value="BBE32379.1"/>
    <property type="molecule type" value="Genomic_DNA"/>
</dbReference>
<feature type="domain" description="Thiamine pyrophosphate enzyme N-terminal TPP-binding" evidence="4">
    <location>
        <begin position="1"/>
        <end position="106"/>
    </location>
</feature>
<organism evidence="5 7">
    <name type="scientific">Sphingosinicella microcystinivorans</name>
    <dbReference type="NCBI Taxonomy" id="335406"/>
    <lineage>
        <taxon>Bacteria</taxon>
        <taxon>Pseudomonadati</taxon>
        <taxon>Pseudomonadota</taxon>
        <taxon>Alphaproteobacteria</taxon>
        <taxon>Sphingomonadales</taxon>
        <taxon>Sphingosinicellaceae</taxon>
        <taxon>Sphingosinicella</taxon>
    </lineage>
</organism>
<evidence type="ECO:0000259" key="3">
    <source>
        <dbReference type="Pfam" id="PF02775"/>
    </source>
</evidence>
<dbReference type="GO" id="GO:0044281">
    <property type="term" value="P:small molecule metabolic process"/>
    <property type="evidence" value="ECO:0007669"/>
    <property type="project" value="UniProtKB-ARBA"/>
</dbReference>
<dbReference type="InterPro" id="IPR029061">
    <property type="entry name" value="THDP-binding"/>
</dbReference>
<sequence length="516" mass="53453">MNGAEALIETLQGCGVDVCFANPGTSEMQLVAAIDRQQGMRAVLGLFEGVVTGAADGYGRMADKPAITLLHLGPGLANGLANLHNARKAGSPIINLVGDHATYHLQFDAPLTTDAAGVARPMSDWTRVSRSNRDLAQAGAEAFSVAMGYPGKVATVIAPADHAWTDGAAPVASRTVPAAPHSPRGAISSAANGLKAVNGQKCLFLGGRALRADALHLAGRIAAATGCRLVAETFVARHQRGVGRVSVEKLPYFGEQAEAFLKDFDTIVLCGADAPVSFFAYPGKPSWLSPSGATIINLASKNEDVQAALAELADLLNAPSNPANLQRSCITPAKPGKLDGASLGAIIGELMPENAIVSDEGATQSANVMNMSAGAKPHDWLQLTGGAIGQGLPLAVGAAVACPNRKVIALQADGSGMYTLQALWTMARENLDITTIVLNNGSYAILNIELLRVGVENPGPKALSMLDLKNPSLTWTQISEGMGVPAVRATTTEDFRSALIAALSQKGPRLIEAILE</sequence>
<feature type="domain" description="Thiamine pyrophosphate enzyme TPP-binding" evidence="3">
    <location>
        <begin position="375"/>
        <end position="512"/>
    </location>
</feature>
<evidence type="ECO:0000313" key="6">
    <source>
        <dbReference type="EMBL" id="RKS94269.1"/>
    </source>
</evidence>
<evidence type="ECO:0000313" key="5">
    <source>
        <dbReference type="EMBL" id="BBE32379.1"/>
    </source>
</evidence>
<dbReference type="GO" id="GO:0003984">
    <property type="term" value="F:acetolactate synthase activity"/>
    <property type="evidence" value="ECO:0007669"/>
    <property type="project" value="TreeGrafter"/>
</dbReference>
<dbReference type="Pfam" id="PF02776">
    <property type="entry name" value="TPP_enzyme_N"/>
    <property type="match status" value="1"/>
</dbReference>
<evidence type="ECO:0000259" key="4">
    <source>
        <dbReference type="Pfam" id="PF02776"/>
    </source>
</evidence>
<dbReference type="RefSeq" id="WP_121047045.1">
    <property type="nucleotide sequence ID" value="NZ_AP018711.1"/>
</dbReference>
<dbReference type="Pfam" id="PF02775">
    <property type="entry name" value="TPP_enzyme_C"/>
    <property type="match status" value="1"/>
</dbReference>
<evidence type="ECO:0000256" key="2">
    <source>
        <dbReference type="ARBA" id="ARBA00023052"/>
    </source>
</evidence>
<dbReference type="Proteomes" id="UP000276029">
    <property type="component" value="Unassembled WGS sequence"/>
</dbReference>
<dbReference type="InterPro" id="IPR011766">
    <property type="entry name" value="TPP_enzyme_TPP-bd"/>
</dbReference>
<reference evidence="5 7" key="1">
    <citation type="submission" date="2018-06" db="EMBL/GenBank/DDBJ databases">
        <title>Complete Genome Sequence of the Microcystin-Degrading Bacterium Sphingosinicella microcystinivorans Strain B-9.</title>
        <authorList>
            <person name="Jin H."/>
            <person name="Nishizawa T."/>
            <person name="Guo Y."/>
            <person name="Nishizawa A."/>
            <person name="Park H."/>
            <person name="Kato H."/>
            <person name="Tsuji K."/>
            <person name="Harada K."/>
        </authorList>
    </citation>
    <scope>NUCLEOTIDE SEQUENCE [LARGE SCALE GENOMIC DNA]</scope>
    <source>
        <strain evidence="5 7">B9</strain>
    </source>
</reference>
<dbReference type="CDD" id="cd02002">
    <property type="entry name" value="TPP_BFDC"/>
    <property type="match status" value="1"/>
</dbReference>